<name>A0ABS3UUC6_9ACTN</name>
<dbReference type="RefSeq" id="WP_208471395.1">
    <property type="nucleotide sequence ID" value="NZ_JAGFNS010000026.1"/>
</dbReference>
<evidence type="ECO:0000313" key="2">
    <source>
        <dbReference type="Proteomes" id="UP000679690"/>
    </source>
</evidence>
<proteinExistence type="predicted"/>
<sequence>MADVLTIDDLVGLLDRFGMKVGIDLDGAAAEGVSRELVAARLSHALVGVVEAHASRADDAARRAGADASDIAEITLMAFAGANCQREADEWALIEWRATRLAMALSELDFGGPLPRSGQVGSGDVLVRTIREVAGALAAMATAKRVTTDPLRPAGDAAVAGQGLARAMDVLEQAAAAAAGHRAVGDLMRMTG</sequence>
<evidence type="ECO:0000313" key="1">
    <source>
        <dbReference type="EMBL" id="MBO3742203.1"/>
    </source>
</evidence>
<comment type="caution">
    <text evidence="1">The sequence shown here is derived from an EMBL/GenBank/DDBJ whole genome shotgun (WGS) entry which is preliminary data.</text>
</comment>
<organism evidence="1 2">
    <name type="scientific">Actinoplanes flavus</name>
    <dbReference type="NCBI Taxonomy" id="2820290"/>
    <lineage>
        <taxon>Bacteria</taxon>
        <taxon>Bacillati</taxon>
        <taxon>Actinomycetota</taxon>
        <taxon>Actinomycetes</taxon>
        <taxon>Micromonosporales</taxon>
        <taxon>Micromonosporaceae</taxon>
        <taxon>Actinoplanes</taxon>
    </lineage>
</organism>
<reference evidence="1 2" key="1">
    <citation type="submission" date="2021-03" db="EMBL/GenBank/DDBJ databases">
        <title>Actinoplanes flavus sp. nov., a novel actinomycete isolated from Coconut Palm rhizosphere soil.</title>
        <authorList>
            <person name="Luo X."/>
        </authorList>
    </citation>
    <scope>NUCLEOTIDE SEQUENCE [LARGE SCALE GENOMIC DNA]</scope>
    <source>
        <strain evidence="1 2">NEAU-H7</strain>
    </source>
</reference>
<accession>A0ABS3UUC6</accession>
<gene>
    <name evidence="1" type="ORF">J5X75_32330</name>
</gene>
<keyword evidence="2" id="KW-1185">Reference proteome</keyword>
<protein>
    <submittedName>
        <fullName evidence="1">Uncharacterized protein</fullName>
    </submittedName>
</protein>
<dbReference type="Proteomes" id="UP000679690">
    <property type="component" value="Unassembled WGS sequence"/>
</dbReference>
<dbReference type="EMBL" id="JAGFNS010000026">
    <property type="protein sequence ID" value="MBO3742203.1"/>
    <property type="molecule type" value="Genomic_DNA"/>
</dbReference>